<protein>
    <submittedName>
        <fullName evidence="1">Diadenosine tetraphosphate (Ap4A) HIT family hydrolase</fullName>
    </submittedName>
</protein>
<evidence type="ECO:0000313" key="1">
    <source>
        <dbReference type="EMBL" id="NYH93244.1"/>
    </source>
</evidence>
<gene>
    <name evidence="1" type="ORF">F4554_005882</name>
</gene>
<dbReference type="EMBL" id="JACBZH010000001">
    <property type="protein sequence ID" value="NYH93244.1"/>
    <property type="molecule type" value="Genomic_DNA"/>
</dbReference>
<proteinExistence type="predicted"/>
<dbReference type="SUPFAM" id="SSF54197">
    <property type="entry name" value="HIT-like"/>
    <property type="match status" value="1"/>
</dbReference>
<dbReference type="AlphaFoldDB" id="A0A852ZJT3"/>
<keyword evidence="1" id="KW-0378">Hydrolase</keyword>
<dbReference type="Gene3D" id="3.30.428.10">
    <property type="entry name" value="HIT-like"/>
    <property type="match status" value="1"/>
</dbReference>
<dbReference type="GO" id="GO:0016787">
    <property type="term" value="F:hydrolase activity"/>
    <property type="evidence" value="ECO:0007669"/>
    <property type="project" value="UniProtKB-KW"/>
</dbReference>
<accession>A0A852ZJT3</accession>
<dbReference type="RefSeq" id="WP_179790799.1">
    <property type="nucleotide sequence ID" value="NZ_BAAARR010000045.1"/>
</dbReference>
<sequence>MTAVNDVAGCLGCDLLAGRRELPGGIIHQTDHWVVQHVLGPLNLGTLIVAPRLHVVSVADLPIDAAEELGRVLRDASRMLEALCEPEQVYVCQWSHGESARKHLHFVVQPVAADVVRAYGGRRSEQLQAAMMVTDYEAPRKQVEAFSERARHWFRDDAG</sequence>
<organism evidence="1 2">
    <name type="scientific">Actinopolymorpha rutila</name>
    <dbReference type="NCBI Taxonomy" id="446787"/>
    <lineage>
        <taxon>Bacteria</taxon>
        <taxon>Bacillati</taxon>
        <taxon>Actinomycetota</taxon>
        <taxon>Actinomycetes</taxon>
        <taxon>Propionibacteriales</taxon>
        <taxon>Actinopolymorphaceae</taxon>
        <taxon>Actinopolymorpha</taxon>
    </lineage>
</organism>
<keyword evidence="2" id="KW-1185">Reference proteome</keyword>
<reference evidence="1 2" key="1">
    <citation type="submission" date="2020-07" db="EMBL/GenBank/DDBJ databases">
        <title>Sequencing the genomes of 1000 actinobacteria strains.</title>
        <authorList>
            <person name="Klenk H.-P."/>
        </authorList>
    </citation>
    <scope>NUCLEOTIDE SEQUENCE [LARGE SCALE GENOMIC DNA]</scope>
    <source>
        <strain evidence="1 2">DSM 18448</strain>
    </source>
</reference>
<name>A0A852ZJT3_9ACTN</name>
<dbReference type="Proteomes" id="UP000579605">
    <property type="component" value="Unassembled WGS sequence"/>
</dbReference>
<dbReference type="InterPro" id="IPR036265">
    <property type="entry name" value="HIT-like_sf"/>
</dbReference>
<comment type="caution">
    <text evidence="1">The sequence shown here is derived from an EMBL/GenBank/DDBJ whole genome shotgun (WGS) entry which is preliminary data.</text>
</comment>
<evidence type="ECO:0000313" key="2">
    <source>
        <dbReference type="Proteomes" id="UP000579605"/>
    </source>
</evidence>